<gene>
    <name evidence="2" type="ORF">Vafri_19030</name>
</gene>
<name>A0A8J4FBT4_9CHLO</name>
<feature type="region of interest" description="Disordered" evidence="1">
    <location>
        <begin position="203"/>
        <end position="227"/>
    </location>
</feature>
<comment type="caution">
    <text evidence="2">The sequence shown here is derived from an EMBL/GenBank/DDBJ whole genome shotgun (WGS) entry which is preliminary data.</text>
</comment>
<feature type="compositionally biased region" description="Low complexity" evidence="1">
    <location>
        <begin position="331"/>
        <end position="345"/>
    </location>
</feature>
<protein>
    <submittedName>
        <fullName evidence="2">Uncharacterized protein</fullName>
    </submittedName>
</protein>
<evidence type="ECO:0000313" key="2">
    <source>
        <dbReference type="EMBL" id="GIL65361.1"/>
    </source>
</evidence>
<accession>A0A8J4FBT4</accession>
<feature type="region of interest" description="Disordered" evidence="1">
    <location>
        <begin position="305"/>
        <end position="394"/>
    </location>
</feature>
<feature type="compositionally biased region" description="Polar residues" evidence="1">
    <location>
        <begin position="1"/>
        <end position="10"/>
    </location>
</feature>
<feature type="compositionally biased region" description="Polar residues" evidence="1">
    <location>
        <begin position="310"/>
        <end position="330"/>
    </location>
</feature>
<reference evidence="2" key="1">
    <citation type="journal article" date="2021" name="Proc. Natl. Acad. Sci. U.S.A.">
        <title>Three genomes in the algal genus Volvox reveal the fate of a haploid sex-determining region after a transition to homothallism.</title>
        <authorList>
            <person name="Yamamoto K."/>
            <person name="Hamaji T."/>
            <person name="Kawai-Toyooka H."/>
            <person name="Matsuzaki R."/>
            <person name="Takahashi F."/>
            <person name="Nishimura Y."/>
            <person name="Kawachi M."/>
            <person name="Noguchi H."/>
            <person name="Minakuchi Y."/>
            <person name="Umen J.G."/>
            <person name="Toyoda A."/>
            <person name="Nozaki H."/>
        </authorList>
    </citation>
    <scope>NUCLEOTIDE SEQUENCE</scope>
    <source>
        <strain evidence="2">NIES-3780</strain>
    </source>
</reference>
<dbReference type="EMBL" id="BNCO01000075">
    <property type="protein sequence ID" value="GIL65361.1"/>
    <property type="molecule type" value="Genomic_DNA"/>
</dbReference>
<organism evidence="2 3">
    <name type="scientific">Volvox africanus</name>
    <dbReference type="NCBI Taxonomy" id="51714"/>
    <lineage>
        <taxon>Eukaryota</taxon>
        <taxon>Viridiplantae</taxon>
        <taxon>Chlorophyta</taxon>
        <taxon>core chlorophytes</taxon>
        <taxon>Chlorophyceae</taxon>
        <taxon>CS clade</taxon>
        <taxon>Chlamydomonadales</taxon>
        <taxon>Volvocaceae</taxon>
        <taxon>Volvox</taxon>
    </lineage>
</organism>
<feature type="compositionally biased region" description="Pro residues" evidence="1">
    <location>
        <begin position="213"/>
        <end position="225"/>
    </location>
</feature>
<keyword evidence="3" id="KW-1185">Reference proteome</keyword>
<feature type="region of interest" description="Disordered" evidence="1">
    <location>
        <begin position="1"/>
        <end position="27"/>
    </location>
</feature>
<feature type="compositionally biased region" description="Polar residues" evidence="1">
    <location>
        <begin position="385"/>
        <end position="394"/>
    </location>
</feature>
<evidence type="ECO:0000313" key="3">
    <source>
        <dbReference type="Proteomes" id="UP000747399"/>
    </source>
</evidence>
<dbReference type="AlphaFoldDB" id="A0A8J4FBT4"/>
<feature type="compositionally biased region" description="Polar residues" evidence="1">
    <location>
        <begin position="346"/>
        <end position="358"/>
    </location>
</feature>
<proteinExistence type="predicted"/>
<dbReference type="Proteomes" id="UP000747399">
    <property type="component" value="Unassembled WGS sequence"/>
</dbReference>
<sequence>MSNNSYNQSPLCGGLLDEPEPGGVADDGGGGCAGWALGGPVQRLYSMGSLEFHNLLGGPVNPMPSPGALVEPGPVHLRHAAADVSMPDGGNRCSAAADGGGGGGDFVWDPAEEAAHAIHFREMEAELGPKVRNPFATGGLLAEMPPQPTKSGDGPSSLTIAAAAAVGSVREVSGAPGTEIGSSDIGMTTSDAAASGAVQTVDTLLPNHNSPSVTPPLPMPTPPSSSPLTFQAAATYYTQPNQAAAHHLLGAGAKPPVAGGNLHLACAPTRHPADRAPQLRPLYHHRLQQFINPRDYSTAAVTATAPPSVNMQPTSIAPTSRSPSLQDAQQTSLLLPPGPSTPVGTYSSPIQIPQLTTDNRYKPTDVQPPQHAQSQHDGDDHNPTGGASQLQTLY</sequence>
<feature type="non-terminal residue" evidence="2">
    <location>
        <position position="394"/>
    </location>
</feature>
<evidence type="ECO:0000256" key="1">
    <source>
        <dbReference type="SAM" id="MobiDB-lite"/>
    </source>
</evidence>